<accession>A0A0C9XEB6</accession>
<protein>
    <submittedName>
        <fullName evidence="1">Uncharacterized protein</fullName>
    </submittedName>
</protein>
<gene>
    <name evidence="1" type="ORF">PISMIDRAFT_690905</name>
</gene>
<proteinExistence type="predicted"/>
<reference evidence="1 2" key="1">
    <citation type="submission" date="2014-04" db="EMBL/GenBank/DDBJ databases">
        <authorList>
            <consortium name="DOE Joint Genome Institute"/>
            <person name="Kuo A."/>
            <person name="Kohler A."/>
            <person name="Costa M.D."/>
            <person name="Nagy L.G."/>
            <person name="Floudas D."/>
            <person name="Copeland A."/>
            <person name="Barry K.W."/>
            <person name="Cichocki N."/>
            <person name="Veneault-Fourrey C."/>
            <person name="LaButti K."/>
            <person name="Lindquist E.A."/>
            <person name="Lipzen A."/>
            <person name="Lundell T."/>
            <person name="Morin E."/>
            <person name="Murat C."/>
            <person name="Sun H."/>
            <person name="Tunlid A."/>
            <person name="Henrissat B."/>
            <person name="Grigoriev I.V."/>
            <person name="Hibbett D.S."/>
            <person name="Martin F."/>
            <person name="Nordberg H.P."/>
            <person name="Cantor M.N."/>
            <person name="Hua S.X."/>
        </authorList>
    </citation>
    <scope>NUCLEOTIDE SEQUENCE [LARGE SCALE GENOMIC DNA]</scope>
    <source>
        <strain evidence="1 2">441</strain>
    </source>
</reference>
<dbReference type="EMBL" id="KN834499">
    <property type="protein sequence ID" value="KIK10650.1"/>
    <property type="molecule type" value="Genomic_DNA"/>
</dbReference>
<keyword evidence="2" id="KW-1185">Reference proteome</keyword>
<sequence length="59" mass="6602">MLLSPSFNPGRILHLLPECSFWCGGWGADRALLNATEAVCSPMSMIWVSIRKWYACNEA</sequence>
<dbReference type="HOGENOM" id="CLU_2961772_0_0_1"/>
<dbReference type="Proteomes" id="UP000054018">
    <property type="component" value="Unassembled WGS sequence"/>
</dbReference>
<reference evidence="2" key="2">
    <citation type="submission" date="2015-01" db="EMBL/GenBank/DDBJ databases">
        <title>Evolutionary Origins and Diversification of the Mycorrhizal Mutualists.</title>
        <authorList>
            <consortium name="DOE Joint Genome Institute"/>
            <consortium name="Mycorrhizal Genomics Consortium"/>
            <person name="Kohler A."/>
            <person name="Kuo A."/>
            <person name="Nagy L.G."/>
            <person name="Floudas D."/>
            <person name="Copeland A."/>
            <person name="Barry K.W."/>
            <person name="Cichocki N."/>
            <person name="Veneault-Fourrey C."/>
            <person name="LaButti K."/>
            <person name="Lindquist E.A."/>
            <person name="Lipzen A."/>
            <person name="Lundell T."/>
            <person name="Morin E."/>
            <person name="Murat C."/>
            <person name="Riley R."/>
            <person name="Ohm R."/>
            <person name="Sun H."/>
            <person name="Tunlid A."/>
            <person name="Henrissat B."/>
            <person name="Grigoriev I.V."/>
            <person name="Hibbett D.S."/>
            <person name="Martin F."/>
        </authorList>
    </citation>
    <scope>NUCLEOTIDE SEQUENCE [LARGE SCALE GENOMIC DNA]</scope>
    <source>
        <strain evidence="2">441</strain>
    </source>
</reference>
<organism evidence="1 2">
    <name type="scientific">Pisolithus microcarpus 441</name>
    <dbReference type="NCBI Taxonomy" id="765257"/>
    <lineage>
        <taxon>Eukaryota</taxon>
        <taxon>Fungi</taxon>
        <taxon>Dikarya</taxon>
        <taxon>Basidiomycota</taxon>
        <taxon>Agaricomycotina</taxon>
        <taxon>Agaricomycetes</taxon>
        <taxon>Agaricomycetidae</taxon>
        <taxon>Boletales</taxon>
        <taxon>Sclerodermatineae</taxon>
        <taxon>Pisolithaceae</taxon>
        <taxon>Pisolithus</taxon>
    </lineage>
</organism>
<evidence type="ECO:0000313" key="2">
    <source>
        <dbReference type="Proteomes" id="UP000054018"/>
    </source>
</evidence>
<dbReference type="AlphaFoldDB" id="A0A0C9XEB6"/>
<name>A0A0C9XEB6_9AGAM</name>
<evidence type="ECO:0000313" key="1">
    <source>
        <dbReference type="EMBL" id="KIK10650.1"/>
    </source>
</evidence>